<dbReference type="InterPro" id="IPR002156">
    <property type="entry name" value="RNaseH_domain"/>
</dbReference>
<evidence type="ECO:0000259" key="11">
    <source>
        <dbReference type="PROSITE" id="PS50879"/>
    </source>
</evidence>
<dbReference type="InterPro" id="IPR036397">
    <property type="entry name" value="RNaseH_sf"/>
</dbReference>
<evidence type="ECO:0000313" key="12">
    <source>
        <dbReference type="EMBL" id="MQY46609.1"/>
    </source>
</evidence>
<comment type="subunit">
    <text evidence="4">Monomer.</text>
</comment>
<evidence type="ECO:0000256" key="7">
    <source>
        <dbReference type="ARBA" id="ARBA00022723"/>
    </source>
</evidence>
<dbReference type="InterPro" id="IPR050092">
    <property type="entry name" value="RNase_H"/>
</dbReference>
<keyword evidence="9" id="KW-0378">Hydrolase</keyword>
<evidence type="ECO:0000256" key="8">
    <source>
        <dbReference type="ARBA" id="ARBA00022759"/>
    </source>
</evidence>
<dbReference type="CDD" id="cd09278">
    <property type="entry name" value="RNase_HI_prokaryote_like"/>
    <property type="match status" value="1"/>
</dbReference>
<proteinExistence type="inferred from homology"/>
<comment type="cofactor">
    <cofactor evidence="2">
        <name>Mg(2+)</name>
        <dbReference type="ChEBI" id="CHEBI:18420"/>
    </cofactor>
</comment>
<name>A0A6A8A751_9HYPH</name>
<keyword evidence="7" id="KW-0479">Metal-binding</keyword>
<comment type="caution">
    <text evidence="12">The sequence shown here is derived from an EMBL/GenBank/DDBJ whole genome shotgun (WGS) entry which is preliminary data.</text>
</comment>
<evidence type="ECO:0000256" key="5">
    <source>
        <dbReference type="ARBA" id="ARBA00012180"/>
    </source>
</evidence>
<evidence type="ECO:0000313" key="13">
    <source>
        <dbReference type="Proteomes" id="UP000435138"/>
    </source>
</evidence>
<dbReference type="RefSeq" id="WP_153354097.1">
    <property type="nucleotide sequence ID" value="NZ_JAYKOO010000006.1"/>
</dbReference>
<comment type="catalytic activity">
    <reaction evidence="1">
        <text>Endonucleolytic cleavage to 5'-phosphomonoester.</text>
        <dbReference type="EC" id="3.1.26.4"/>
    </reaction>
</comment>
<dbReference type="EMBL" id="WIXI01000041">
    <property type="protein sequence ID" value="MQY46609.1"/>
    <property type="molecule type" value="Genomic_DNA"/>
</dbReference>
<gene>
    <name evidence="12" type="ORF">GAO09_11200</name>
</gene>
<sequence>MLQIYSDGSFNAASRIGGWAFIVFEDGDQLHEANGCEPGMDNNRFELLAVTKAVKWVEENAKSREVWLWTDSFHVVEGCYRWRKIWRNNGWHRITANAHARRRSIPNALLWQELDTLLMHNANVEIQWCKGHAETPGNIRADMLARQFT</sequence>
<dbReference type="GO" id="GO:0004523">
    <property type="term" value="F:RNA-DNA hybrid ribonuclease activity"/>
    <property type="evidence" value="ECO:0007669"/>
    <property type="project" value="UniProtKB-EC"/>
</dbReference>
<feature type="domain" description="RNase H type-1" evidence="11">
    <location>
        <begin position="1"/>
        <end position="149"/>
    </location>
</feature>
<accession>A0A6A8A751</accession>
<dbReference type="GO" id="GO:0003676">
    <property type="term" value="F:nucleic acid binding"/>
    <property type="evidence" value="ECO:0007669"/>
    <property type="project" value="InterPro"/>
</dbReference>
<organism evidence="12 13">
    <name type="scientific">Endobacterium cereale</name>
    <dbReference type="NCBI Taxonomy" id="2663029"/>
    <lineage>
        <taxon>Bacteria</taxon>
        <taxon>Pseudomonadati</taxon>
        <taxon>Pseudomonadota</taxon>
        <taxon>Alphaproteobacteria</taxon>
        <taxon>Hyphomicrobiales</taxon>
        <taxon>Rhizobiaceae</taxon>
        <taxon>Endobacterium</taxon>
    </lineage>
</organism>
<dbReference type="PROSITE" id="PS50879">
    <property type="entry name" value="RNASE_H_1"/>
    <property type="match status" value="1"/>
</dbReference>
<dbReference type="GO" id="GO:0043137">
    <property type="term" value="P:DNA replication, removal of RNA primer"/>
    <property type="evidence" value="ECO:0007669"/>
    <property type="project" value="TreeGrafter"/>
</dbReference>
<keyword evidence="13" id="KW-1185">Reference proteome</keyword>
<dbReference type="PANTHER" id="PTHR10642">
    <property type="entry name" value="RIBONUCLEASE H1"/>
    <property type="match status" value="1"/>
</dbReference>
<evidence type="ECO:0000256" key="6">
    <source>
        <dbReference type="ARBA" id="ARBA00022722"/>
    </source>
</evidence>
<dbReference type="InterPro" id="IPR012337">
    <property type="entry name" value="RNaseH-like_sf"/>
</dbReference>
<comment type="similarity">
    <text evidence="3">Belongs to the RNase H family.</text>
</comment>
<dbReference type="PANTHER" id="PTHR10642:SF26">
    <property type="entry name" value="RIBONUCLEASE H1"/>
    <property type="match status" value="1"/>
</dbReference>
<reference evidence="12 13" key="1">
    <citation type="submission" date="2019-11" db="EMBL/GenBank/DDBJ databases">
        <title>Genome analysis of Rhizobacterium cereale a novel genus and species isolated from maize roots in North Spain.</title>
        <authorList>
            <person name="Menendez E."/>
            <person name="Flores-Felix J.D."/>
            <person name="Ramirez-Bahena M.-H."/>
            <person name="Igual J.M."/>
            <person name="Garcia-Fraile P."/>
            <person name="Peix A."/>
            <person name="Velazquez E."/>
        </authorList>
    </citation>
    <scope>NUCLEOTIDE SEQUENCE [LARGE SCALE GENOMIC DNA]</scope>
    <source>
        <strain evidence="12 13">RZME27</strain>
    </source>
</reference>
<evidence type="ECO:0000256" key="3">
    <source>
        <dbReference type="ARBA" id="ARBA00005300"/>
    </source>
</evidence>
<dbReference type="InterPro" id="IPR022892">
    <property type="entry name" value="RNaseHI"/>
</dbReference>
<evidence type="ECO:0000256" key="4">
    <source>
        <dbReference type="ARBA" id="ARBA00011245"/>
    </source>
</evidence>
<protein>
    <recommendedName>
        <fullName evidence="5">ribonuclease H</fullName>
        <ecNumber evidence="5">3.1.26.4</ecNumber>
    </recommendedName>
</protein>
<keyword evidence="8" id="KW-0255">Endonuclease</keyword>
<dbReference type="Gene3D" id="3.30.420.10">
    <property type="entry name" value="Ribonuclease H-like superfamily/Ribonuclease H"/>
    <property type="match status" value="1"/>
</dbReference>
<dbReference type="SUPFAM" id="SSF53098">
    <property type="entry name" value="Ribonuclease H-like"/>
    <property type="match status" value="1"/>
</dbReference>
<evidence type="ECO:0000256" key="1">
    <source>
        <dbReference type="ARBA" id="ARBA00000077"/>
    </source>
</evidence>
<keyword evidence="6" id="KW-0540">Nuclease</keyword>
<evidence type="ECO:0000256" key="10">
    <source>
        <dbReference type="ARBA" id="ARBA00022842"/>
    </source>
</evidence>
<dbReference type="EC" id="3.1.26.4" evidence="5"/>
<keyword evidence="10" id="KW-0460">Magnesium</keyword>
<dbReference type="Proteomes" id="UP000435138">
    <property type="component" value="Unassembled WGS sequence"/>
</dbReference>
<dbReference type="GO" id="GO:0046872">
    <property type="term" value="F:metal ion binding"/>
    <property type="evidence" value="ECO:0007669"/>
    <property type="project" value="UniProtKB-KW"/>
</dbReference>
<dbReference type="AlphaFoldDB" id="A0A6A8A751"/>
<evidence type="ECO:0000256" key="9">
    <source>
        <dbReference type="ARBA" id="ARBA00022801"/>
    </source>
</evidence>
<evidence type="ECO:0000256" key="2">
    <source>
        <dbReference type="ARBA" id="ARBA00001946"/>
    </source>
</evidence>
<dbReference type="Pfam" id="PF00075">
    <property type="entry name" value="RNase_H"/>
    <property type="match status" value="1"/>
</dbReference>